<name>Q5WRX5_LEGPL</name>
<dbReference type="RefSeq" id="WP_011212623.1">
    <property type="nucleotide sequence ID" value="NC_006366.1"/>
</dbReference>
<sequence>MSRLTISLPDNLHQHISALAIKNNDSMSNMINQLIQVGLHHWFKNDGNFKANPAVEKYCHQLIIQMNALIKNMSIELLKLDREDFEKLQQAAAIKYSELKNSAHENL</sequence>
<dbReference type="EMBL" id="CR628339">
    <property type="protein sequence ID" value="CAH17352.1"/>
    <property type="molecule type" value="Genomic_DNA"/>
</dbReference>
<dbReference type="KEGG" id="lpf:plpl0033"/>
<reference evidence="1 2" key="1">
    <citation type="journal article" date="2004" name="Nat. Genet.">
        <title>Evidence in the Legionella pneumophila genome for exploitation of host cell functions and high genome plasticity.</title>
        <authorList>
            <person name="Cazalet C."/>
            <person name="Rusniok C."/>
            <person name="Bruggemann H."/>
            <person name="Zidane N."/>
            <person name="Magnier A."/>
            <person name="Ma L."/>
            <person name="Tichit M."/>
            <person name="Jarraud S."/>
            <person name="Bouchier C."/>
            <person name="Vandenesch F."/>
            <person name="Kunst F."/>
            <person name="Etienne J."/>
            <person name="Glaser P."/>
            <person name="Buchrieser C."/>
        </authorList>
    </citation>
    <scope>NUCLEOTIDE SEQUENCE [LARGE SCALE GENOMIC DNA]</scope>
    <source>
        <strain evidence="1 2">Lens</strain>
        <plasmid evidence="2">Plasmid pLPL</plasmid>
    </source>
</reference>
<accession>Q5WRX5</accession>
<dbReference type="InterPro" id="IPR010985">
    <property type="entry name" value="Ribbon_hlx_hlx"/>
</dbReference>
<dbReference type="AlphaFoldDB" id="Q5WRX5"/>
<keyword evidence="1" id="KW-0614">Plasmid</keyword>
<geneLocation type="plasmid" evidence="1 2">
    <name>pLPL</name>
</geneLocation>
<dbReference type="GO" id="GO:0006355">
    <property type="term" value="P:regulation of DNA-templated transcription"/>
    <property type="evidence" value="ECO:0007669"/>
    <property type="project" value="InterPro"/>
</dbReference>
<dbReference type="SUPFAM" id="SSF47598">
    <property type="entry name" value="Ribbon-helix-helix"/>
    <property type="match status" value="1"/>
</dbReference>
<proteinExistence type="predicted"/>
<organism evidence="1 2">
    <name type="scientific">Legionella pneumophila (strain Lens)</name>
    <dbReference type="NCBI Taxonomy" id="297245"/>
    <lineage>
        <taxon>Bacteria</taxon>
        <taxon>Pseudomonadati</taxon>
        <taxon>Pseudomonadota</taxon>
        <taxon>Gammaproteobacteria</taxon>
        <taxon>Legionellales</taxon>
        <taxon>Legionellaceae</taxon>
        <taxon>Legionella</taxon>
    </lineage>
</organism>
<evidence type="ECO:0000313" key="2">
    <source>
        <dbReference type="Proteomes" id="UP000002517"/>
    </source>
</evidence>
<evidence type="ECO:0000313" key="1">
    <source>
        <dbReference type="EMBL" id="CAH17352.1"/>
    </source>
</evidence>
<protein>
    <submittedName>
        <fullName evidence="1">Uncharacterized protein</fullName>
    </submittedName>
</protein>
<dbReference type="HOGENOM" id="CLU_2180541_0_0_6"/>
<gene>
    <name evidence="1" type="ordered locus">plpl0033</name>
</gene>
<dbReference type="Proteomes" id="UP000002517">
    <property type="component" value="Plasmid pLPL"/>
</dbReference>